<dbReference type="Proteomes" id="UP000623509">
    <property type="component" value="Unassembled WGS sequence"/>
</dbReference>
<comment type="caution">
    <text evidence="9">The sequence shown here is derived from an EMBL/GenBank/DDBJ whole genome shotgun (WGS) entry which is preliminary data.</text>
</comment>
<dbReference type="EMBL" id="NMRN01000044">
    <property type="protein sequence ID" value="PAS92221.1"/>
    <property type="molecule type" value="Genomic_DNA"/>
</dbReference>
<gene>
    <name evidence="8" type="ORF">BGI27_13115</name>
    <name evidence="9" type="ORF">CGU29_12580</name>
</gene>
<dbReference type="InterPro" id="IPR034457">
    <property type="entry name" value="Organic_radical-activating"/>
</dbReference>
<dbReference type="SUPFAM" id="SSF102114">
    <property type="entry name" value="Radical SAM enzymes"/>
    <property type="match status" value="1"/>
</dbReference>
<dbReference type="SFLD" id="SFLDS00029">
    <property type="entry name" value="Radical_SAM"/>
    <property type="match status" value="1"/>
</dbReference>
<evidence type="ECO:0000256" key="2">
    <source>
        <dbReference type="ARBA" id="ARBA00022485"/>
    </source>
</evidence>
<dbReference type="NCBIfam" id="TIGR02495">
    <property type="entry name" value="NrdG2"/>
    <property type="match status" value="1"/>
</dbReference>
<evidence type="ECO:0000256" key="6">
    <source>
        <dbReference type="ARBA" id="ARBA00023014"/>
    </source>
</evidence>
<reference evidence="8 11" key="1">
    <citation type="submission" date="2016-08" db="EMBL/GenBank/DDBJ databases">
        <title>Candidatus Dactylopiibacterium carminicum genome sequence.</title>
        <authorList>
            <person name="Ramirez-Puebla S.T."/>
            <person name="Ormeno-Orrillo E."/>
            <person name="Vera-Ponce De Leon A."/>
            <person name="Luis L."/>
            <person name="Sanchez-Flores A."/>
            <person name="Monica R."/>
            <person name="Martinez-Romero E."/>
        </authorList>
    </citation>
    <scope>NUCLEOTIDE SEQUENCE [LARGE SCALE GENOMIC DNA]</scope>
    <source>
        <strain evidence="8">END1</strain>
    </source>
</reference>
<evidence type="ECO:0000259" key="7">
    <source>
        <dbReference type="PROSITE" id="PS51918"/>
    </source>
</evidence>
<keyword evidence="11" id="KW-1185">Reference proteome</keyword>
<sequence>MPLHDHPPIAPWQERLLVNGFTPLSSVDWPGMRAATVFLRGCPWRCTYCHNPQLQRRKSGDTLLGWPHIVTALRESHQMLDAVVFSGGEPTADACLGDALAEVHALGFKTGLHTGGAYPDRLTRLLPLLDWVGFDLKTDYVHYAELTGTPDSGARATQSARLIVASGVDHEFRLTWHHQLIAEESALLAAHFAHELGARRFVLQEYRREGVTNAQLPAHSPLPAQLVERIRLIYPDLIIRGEICGLAPG</sequence>
<reference evidence="9 10" key="2">
    <citation type="submission" date="2017-07" db="EMBL/GenBank/DDBJ databases">
        <title>Candidatus Dactylopiibacterium carminicum, a nitrogen-fixing symbiont of the cochineal insect Dactylopius coccus and Dactylopius opuntiae (Hemiptera: Coccoidea: Dactylopiidae).</title>
        <authorList>
            <person name="Vera A."/>
        </authorList>
    </citation>
    <scope>NUCLEOTIDE SEQUENCE [LARGE SCALE GENOMIC DNA]</scope>
    <source>
        <strain evidence="9 10">NFDCM</strain>
    </source>
</reference>
<dbReference type="EMBL" id="MDUX01000048">
    <property type="protein sequence ID" value="KAF7598449.1"/>
    <property type="molecule type" value="Genomic_DNA"/>
</dbReference>
<dbReference type="Proteomes" id="UP000216107">
    <property type="component" value="Unassembled WGS sequence"/>
</dbReference>
<comment type="cofactor">
    <cofactor evidence="1">
        <name>[4Fe-4S] cluster</name>
        <dbReference type="ChEBI" id="CHEBI:49883"/>
    </cofactor>
</comment>
<evidence type="ECO:0000313" key="8">
    <source>
        <dbReference type="EMBL" id="KAF7598449.1"/>
    </source>
</evidence>
<name>A0A272EQ69_9RHOO</name>
<dbReference type="GO" id="GO:0003824">
    <property type="term" value="F:catalytic activity"/>
    <property type="evidence" value="ECO:0007669"/>
    <property type="project" value="InterPro"/>
</dbReference>
<keyword evidence="6" id="KW-0411">Iron-sulfur</keyword>
<proteinExistence type="predicted"/>
<dbReference type="OrthoDB" id="9782387at2"/>
<dbReference type="InterPro" id="IPR058240">
    <property type="entry name" value="rSAM_sf"/>
</dbReference>
<protein>
    <submittedName>
        <fullName evidence="9">Anaerobic ribonucleoside-triphosphate reductase activating protein</fullName>
    </submittedName>
</protein>
<accession>A0A272EQ69</accession>
<dbReference type="GO" id="GO:0051539">
    <property type="term" value="F:4 iron, 4 sulfur cluster binding"/>
    <property type="evidence" value="ECO:0007669"/>
    <property type="project" value="UniProtKB-KW"/>
</dbReference>
<dbReference type="PANTHER" id="PTHR30352">
    <property type="entry name" value="PYRUVATE FORMATE-LYASE-ACTIVATING ENZYME"/>
    <property type="match status" value="1"/>
</dbReference>
<dbReference type="SFLD" id="SFLDG01094">
    <property type="entry name" value="Uncharacterised_Radical_SAM_Su"/>
    <property type="match status" value="1"/>
</dbReference>
<dbReference type="AlphaFoldDB" id="A0A272EQ69"/>
<evidence type="ECO:0000313" key="10">
    <source>
        <dbReference type="Proteomes" id="UP000216107"/>
    </source>
</evidence>
<dbReference type="InterPro" id="IPR012840">
    <property type="entry name" value="NrdG2"/>
</dbReference>
<keyword evidence="3" id="KW-0949">S-adenosyl-L-methionine</keyword>
<dbReference type="InterPro" id="IPR007197">
    <property type="entry name" value="rSAM"/>
</dbReference>
<dbReference type="CDD" id="cd01335">
    <property type="entry name" value="Radical_SAM"/>
    <property type="match status" value="1"/>
</dbReference>
<dbReference type="Pfam" id="PF04055">
    <property type="entry name" value="Radical_SAM"/>
    <property type="match status" value="1"/>
</dbReference>
<dbReference type="PROSITE" id="PS51918">
    <property type="entry name" value="RADICAL_SAM"/>
    <property type="match status" value="1"/>
</dbReference>
<keyword evidence="4" id="KW-0479">Metal-binding</keyword>
<dbReference type="GO" id="GO:0046872">
    <property type="term" value="F:metal ion binding"/>
    <property type="evidence" value="ECO:0007669"/>
    <property type="project" value="UniProtKB-KW"/>
</dbReference>
<dbReference type="PANTHER" id="PTHR30352:SF13">
    <property type="entry name" value="GLYCYL-RADICAL ENZYME ACTIVATING ENZYME YJJW-RELATED"/>
    <property type="match status" value="1"/>
</dbReference>
<evidence type="ECO:0000313" key="11">
    <source>
        <dbReference type="Proteomes" id="UP000623509"/>
    </source>
</evidence>
<dbReference type="Gene3D" id="3.20.20.70">
    <property type="entry name" value="Aldolase class I"/>
    <property type="match status" value="1"/>
</dbReference>
<dbReference type="RefSeq" id="WP_095525324.1">
    <property type="nucleotide sequence ID" value="NZ_MDUX01000048.1"/>
</dbReference>
<evidence type="ECO:0000313" key="9">
    <source>
        <dbReference type="EMBL" id="PAS92221.1"/>
    </source>
</evidence>
<dbReference type="InterPro" id="IPR013785">
    <property type="entry name" value="Aldolase_TIM"/>
</dbReference>
<organism evidence="9 10">
    <name type="scientific">Candidatus Dactylopiibacterium carminicum</name>
    <dbReference type="NCBI Taxonomy" id="857335"/>
    <lineage>
        <taxon>Bacteria</taxon>
        <taxon>Pseudomonadati</taxon>
        <taxon>Pseudomonadota</taxon>
        <taxon>Betaproteobacteria</taxon>
        <taxon>Rhodocyclales</taxon>
        <taxon>Rhodocyclaceae</taxon>
        <taxon>Candidatus Dactylopiibacterium</taxon>
    </lineage>
</organism>
<evidence type="ECO:0000256" key="4">
    <source>
        <dbReference type="ARBA" id="ARBA00022723"/>
    </source>
</evidence>
<evidence type="ECO:0000256" key="1">
    <source>
        <dbReference type="ARBA" id="ARBA00001966"/>
    </source>
</evidence>
<feature type="domain" description="Radical SAM core" evidence="7">
    <location>
        <begin position="28"/>
        <end position="242"/>
    </location>
</feature>
<evidence type="ECO:0000256" key="5">
    <source>
        <dbReference type="ARBA" id="ARBA00023004"/>
    </source>
</evidence>
<evidence type="ECO:0000256" key="3">
    <source>
        <dbReference type="ARBA" id="ARBA00022691"/>
    </source>
</evidence>
<keyword evidence="2" id="KW-0004">4Fe-4S</keyword>
<keyword evidence="5" id="KW-0408">Iron</keyword>